<reference evidence="2" key="1">
    <citation type="journal article" date="2020" name="Nature">
        <title>Giant virus diversity and host interactions through global metagenomics.</title>
        <authorList>
            <person name="Schulz F."/>
            <person name="Roux S."/>
            <person name="Paez-Espino D."/>
            <person name="Jungbluth S."/>
            <person name="Walsh D.A."/>
            <person name="Denef V.J."/>
            <person name="McMahon K.D."/>
            <person name="Konstantinidis K.T."/>
            <person name="Eloe-Fadrosh E.A."/>
            <person name="Kyrpides N.C."/>
            <person name="Woyke T."/>
        </authorList>
    </citation>
    <scope>NUCLEOTIDE SEQUENCE</scope>
    <source>
        <strain evidence="2">GVMAG-M-3300023174-107</strain>
    </source>
</reference>
<dbReference type="AlphaFoldDB" id="A0A6C0D0Q1"/>
<accession>A0A6C0D0Q1</accession>
<organism evidence="2">
    <name type="scientific">viral metagenome</name>
    <dbReference type="NCBI Taxonomy" id="1070528"/>
    <lineage>
        <taxon>unclassified sequences</taxon>
        <taxon>metagenomes</taxon>
        <taxon>organismal metagenomes</taxon>
    </lineage>
</organism>
<protein>
    <submittedName>
        <fullName evidence="2">Uncharacterized protein</fullName>
    </submittedName>
</protein>
<proteinExistence type="predicted"/>
<name>A0A6C0D0Q1_9ZZZZ</name>
<evidence type="ECO:0000256" key="1">
    <source>
        <dbReference type="SAM" id="MobiDB-lite"/>
    </source>
</evidence>
<sequence length="83" mass="9650">MFPIGAKIQYFNDKINIKAHLQTPSFDKELDDFYHRIPLKKGPFEKTKTLSKGKKIDIVDPEQKTVKPEVKPKNKTKKVKNNP</sequence>
<feature type="compositionally biased region" description="Basic residues" evidence="1">
    <location>
        <begin position="73"/>
        <end position="83"/>
    </location>
</feature>
<dbReference type="EMBL" id="MN739520">
    <property type="protein sequence ID" value="QHT10348.1"/>
    <property type="molecule type" value="Genomic_DNA"/>
</dbReference>
<feature type="compositionally biased region" description="Basic and acidic residues" evidence="1">
    <location>
        <begin position="61"/>
        <end position="72"/>
    </location>
</feature>
<evidence type="ECO:0000313" key="2">
    <source>
        <dbReference type="EMBL" id="QHT10348.1"/>
    </source>
</evidence>
<feature type="region of interest" description="Disordered" evidence="1">
    <location>
        <begin position="61"/>
        <end position="83"/>
    </location>
</feature>